<dbReference type="SUPFAM" id="SSF55729">
    <property type="entry name" value="Acyl-CoA N-acyltransferases (Nat)"/>
    <property type="match status" value="1"/>
</dbReference>
<dbReference type="RefSeq" id="WP_225673312.1">
    <property type="nucleotide sequence ID" value="NZ_JAEDAH010000036.1"/>
</dbReference>
<accession>A0ABS7ZNV4</accession>
<keyword evidence="2" id="KW-1185">Reference proteome</keyword>
<comment type="caution">
    <text evidence="1">The sequence shown here is derived from an EMBL/GenBank/DDBJ whole genome shotgun (WGS) entry which is preliminary data.</text>
</comment>
<sequence length="379" mass="42800">MWCKVIDQTTAAEQALTADDPFFAVARAVYSGNELWPGESEQAIVRQFSPSSDWFCDGGIAWLGCVEQSRLAGFYSANCRIDGEAVAYFGFWESAPETQHNQTLFAGFERWAKEQGAQRVYGPINFTTYQSYRIKLSDFDQRPFIGEPFNPDYYPALLADVGYDVHYRYFTHINDDLAELAQRIAPVLQQGLEKSKGLFTLSRLDGETWLNNLPELYPLVDRIFQQNFAYTPISFAQFEAACGEPFAKKLCPQSSVMARDEKGDIAGFFLCYPDYSELLAVEPDIAPGDLNYSEHFNRIPGRRLALAKTGGVHPDYRKAGLFTLMSMQLTLWAAPHYQRVAGAMVREDNPSRQYASHGDLVREYALFTRALTEDAGDEC</sequence>
<dbReference type="EMBL" id="JAEDAH010000036">
    <property type="protein sequence ID" value="MCA6063367.1"/>
    <property type="molecule type" value="Genomic_DNA"/>
</dbReference>
<gene>
    <name evidence="1" type="ORF">I9W95_07085</name>
</gene>
<name>A0ABS7ZNV4_9GAMM</name>
<evidence type="ECO:0000313" key="1">
    <source>
        <dbReference type="EMBL" id="MCA6063367.1"/>
    </source>
</evidence>
<evidence type="ECO:0008006" key="3">
    <source>
        <dbReference type="Google" id="ProtNLM"/>
    </source>
</evidence>
<evidence type="ECO:0000313" key="2">
    <source>
        <dbReference type="Proteomes" id="UP000714380"/>
    </source>
</evidence>
<dbReference type="InterPro" id="IPR039968">
    <property type="entry name" value="BcerS-like"/>
</dbReference>
<organism evidence="1 2">
    <name type="scientific">Thalassolituus marinus</name>
    <dbReference type="NCBI Taxonomy" id="671053"/>
    <lineage>
        <taxon>Bacteria</taxon>
        <taxon>Pseudomonadati</taxon>
        <taxon>Pseudomonadota</taxon>
        <taxon>Gammaproteobacteria</taxon>
        <taxon>Oceanospirillales</taxon>
        <taxon>Oceanospirillaceae</taxon>
        <taxon>Thalassolituus</taxon>
    </lineage>
</organism>
<dbReference type="InterPro" id="IPR016181">
    <property type="entry name" value="Acyl_CoA_acyltransferase"/>
</dbReference>
<dbReference type="Gene3D" id="3.40.630.30">
    <property type="match status" value="1"/>
</dbReference>
<proteinExistence type="predicted"/>
<dbReference type="Proteomes" id="UP000714380">
    <property type="component" value="Unassembled WGS sequence"/>
</dbReference>
<reference evidence="1 2" key="1">
    <citation type="submission" date="2020-12" db="EMBL/GenBank/DDBJ databases">
        <title>Novel Thalassolituus-related marine hydrocarbonoclastic bacteria mediated algae-derived hydrocarbons mineralization in twilight zone of the northern South China Sea.</title>
        <authorList>
            <person name="Dong C."/>
        </authorList>
    </citation>
    <scope>NUCLEOTIDE SEQUENCE [LARGE SCALE GENOMIC DNA]</scope>
    <source>
        <strain evidence="1 2">IMCC1826</strain>
    </source>
</reference>
<dbReference type="PANTHER" id="PTHR41368:SF1">
    <property type="entry name" value="PROTEIN YGHO"/>
    <property type="match status" value="1"/>
</dbReference>
<protein>
    <recommendedName>
        <fullName evidence="3">N-acetyltransferase domain-containing protein</fullName>
    </recommendedName>
</protein>
<dbReference type="PANTHER" id="PTHR41368">
    <property type="entry name" value="PROTEIN YGHO"/>
    <property type="match status" value="1"/>
</dbReference>